<accession>A0A5J4SDB6</accession>
<dbReference type="PANTHER" id="PTHR47893:SF1">
    <property type="entry name" value="REGULATORY PROTEIN PCHR"/>
    <property type="match status" value="1"/>
</dbReference>
<evidence type="ECO:0000256" key="1">
    <source>
        <dbReference type="ARBA" id="ARBA00023015"/>
    </source>
</evidence>
<comment type="caution">
    <text evidence="5">The sequence shown here is derived from an EMBL/GenBank/DDBJ whole genome shotgun (WGS) entry which is preliminary data.</text>
</comment>
<keyword evidence="1" id="KW-0805">Transcription regulation</keyword>
<evidence type="ECO:0000256" key="3">
    <source>
        <dbReference type="ARBA" id="ARBA00023163"/>
    </source>
</evidence>
<dbReference type="InterPro" id="IPR020449">
    <property type="entry name" value="Tscrpt_reg_AraC-type_HTH"/>
</dbReference>
<organism evidence="5">
    <name type="scientific">termite gut metagenome</name>
    <dbReference type="NCBI Taxonomy" id="433724"/>
    <lineage>
        <taxon>unclassified sequences</taxon>
        <taxon>metagenomes</taxon>
        <taxon>organismal metagenomes</taxon>
    </lineage>
</organism>
<dbReference type="SMART" id="SM00342">
    <property type="entry name" value="HTH_ARAC"/>
    <property type="match status" value="1"/>
</dbReference>
<dbReference type="GO" id="GO:0003700">
    <property type="term" value="F:DNA-binding transcription factor activity"/>
    <property type="evidence" value="ECO:0007669"/>
    <property type="project" value="InterPro"/>
</dbReference>
<dbReference type="GO" id="GO:0043565">
    <property type="term" value="F:sequence-specific DNA binding"/>
    <property type="evidence" value="ECO:0007669"/>
    <property type="project" value="InterPro"/>
</dbReference>
<dbReference type="AlphaFoldDB" id="A0A5J4SDB6"/>
<dbReference type="InterPro" id="IPR018062">
    <property type="entry name" value="HTH_AraC-typ_CS"/>
</dbReference>
<name>A0A5J4SDB6_9ZZZZ</name>
<dbReference type="PANTHER" id="PTHR47893">
    <property type="entry name" value="REGULATORY PROTEIN PCHR"/>
    <property type="match status" value="1"/>
</dbReference>
<dbReference type="Gene3D" id="1.10.10.60">
    <property type="entry name" value="Homeodomain-like"/>
    <property type="match status" value="1"/>
</dbReference>
<keyword evidence="2" id="KW-0238">DNA-binding</keyword>
<proteinExistence type="predicted"/>
<dbReference type="InterPro" id="IPR009057">
    <property type="entry name" value="Homeodomain-like_sf"/>
</dbReference>
<dbReference type="InterPro" id="IPR053142">
    <property type="entry name" value="PchR_regulatory_protein"/>
</dbReference>
<dbReference type="SUPFAM" id="SSF46689">
    <property type="entry name" value="Homeodomain-like"/>
    <property type="match status" value="1"/>
</dbReference>
<dbReference type="EMBL" id="SNRY01000233">
    <property type="protein sequence ID" value="KAA6344144.1"/>
    <property type="molecule type" value="Genomic_DNA"/>
</dbReference>
<reference evidence="5" key="1">
    <citation type="submission" date="2019-03" db="EMBL/GenBank/DDBJ databases">
        <title>Single cell metagenomics reveals metabolic interactions within the superorganism composed of flagellate Streblomastix strix and complex community of Bacteroidetes bacteria on its surface.</title>
        <authorList>
            <person name="Treitli S.C."/>
            <person name="Kolisko M."/>
            <person name="Husnik F."/>
            <person name="Keeling P."/>
            <person name="Hampl V."/>
        </authorList>
    </citation>
    <scope>NUCLEOTIDE SEQUENCE</scope>
    <source>
        <strain evidence="5">STM</strain>
    </source>
</reference>
<keyword evidence="3" id="KW-0804">Transcription</keyword>
<evidence type="ECO:0000313" key="5">
    <source>
        <dbReference type="EMBL" id="KAA6344144.1"/>
    </source>
</evidence>
<dbReference type="PROSITE" id="PS00041">
    <property type="entry name" value="HTH_ARAC_FAMILY_1"/>
    <property type="match status" value="1"/>
</dbReference>
<feature type="domain" description="HTH araC/xylS-type" evidence="4">
    <location>
        <begin position="104"/>
        <end position="202"/>
    </location>
</feature>
<evidence type="ECO:0000256" key="2">
    <source>
        <dbReference type="ARBA" id="ARBA00023125"/>
    </source>
</evidence>
<dbReference type="InterPro" id="IPR018060">
    <property type="entry name" value="HTH_AraC"/>
</dbReference>
<sequence length="202" mass="22980">MVEVKISPNYIAAINSDYPQLMETYYRRFLAGETFNIVPQNRLASPKLYCIGSDLLTCNAMGNAAAIYRDAKILELLSVVFAQLSDKLENKTIGLRPCDKDRLEQAKDILLDNFLAPPSLRKLALEVGTNEFKLKAGFKELFGNTVFGVLFDYRMNKAVSYLHDTKKSIQEIANLVGYEHYTHFSEAFKRKYGITPTAYRQN</sequence>
<dbReference type="PROSITE" id="PS01124">
    <property type="entry name" value="HTH_ARAC_FAMILY_2"/>
    <property type="match status" value="1"/>
</dbReference>
<dbReference type="PRINTS" id="PR00032">
    <property type="entry name" value="HTHARAC"/>
</dbReference>
<protein>
    <submittedName>
        <fullName evidence="5">Regulatory protein PchR</fullName>
    </submittedName>
</protein>
<dbReference type="Pfam" id="PF12833">
    <property type="entry name" value="HTH_18"/>
    <property type="match status" value="1"/>
</dbReference>
<gene>
    <name evidence="5" type="ORF">EZS27_008226</name>
</gene>
<evidence type="ECO:0000259" key="4">
    <source>
        <dbReference type="PROSITE" id="PS01124"/>
    </source>
</evidence>